<proteinExistence type="predicted"/>
<evidence type="ECO:0000313" key="2">
    <source>
        <dbReference type="Proteomes" id="UP000241107"/>
    </source>
</evidence>
<name>A0A2P7YTI8_9ASCO</name>
<organism evidence="1 2">
    <name type="scientific">Candidozyma pseudohaemuli</name>
    <dbReference type="NCBI Taxonomy" id="418784"/>
    <lineage>
        <taxon>Eukaryota</taxon>
        <taxon>Fungi</taxon>
        <taxon>Dikarya</taxon>
        <taxon>Ascomycota</taxon>
        <taxon>Saccharomycotina</taxon>
        <taxon>Pichiomycetes</taxon>
        <taxon>Metschnikowiaceae</taxon>
        <taxon>Candidozyma</taxon>
    </lineage>
</organism>
<protein>
    <submittedName>
        <fullName evidence="1">Uncharacterized protein</fullName>
    </submittedName>
</protein>
<keyword evidence="2" id="KW-1185">Reference proteome</keyword>
<gene>
    <name evidence="1" type="ORF">C7M61_001891</name>
</gene>
<comment type="caution">
    <text evidence="1">The sequence shown here is derived from an EMBL/GenBank/DDBJ whole genome shotgun (WGS) entry which is preliminary data.</text>
</comment>
<accession>A0A2P7YTI8</accession>
<dbReference type="Proteomes" id="UP000241107">
    <property type="component" value="Unassembled WGS sequence"/>
</dbReference>
<dbReference type="RefSeq" id="XP_024714421.1">
    <property type="nucleotide sequence ID" value="XM_024857285.1"/>
</dbReference>
<dbReference type="VEuPathDB" id="FungiDB:C7M61_001891"/>
<sequence length="136" mass="16018">MSVMLSWELWLDYQLSESIGSSSEFLKLPQPQHVLFADLPTTIPPAKHRNWTRRHLWKLRPASQTGLLDPPAPILKNKMNGNFEAEFRLLQESDNESFEEFHLRYMFPGSPEEQGYEARQKQLWLYRKGSEVRDIS</sequence>
<dbReference type="EMBL" id="PYFQ01000003">
    <property type="protein sequence ID" value="PSK39284.1"/>
    <property type="molecule type" value="Genomic_DNA"/>
</dbReference>
<evidence type="ECO:0000313" key="1">
    <source>
        <dbReference type="EMBL" id="PSK39284.1"/>
    </source>
</evidence>
<dbReference type="GeneID" id="36565281"/>
<dbReference type="AlphaFoldDB" id="A0A2P7YTI8"/>
<reference evidence="1 2" key="1">
    <citation type="submission" date="2018-03" db="EMBL/GenBank/DDBJ databases">
        <title>Candida pseudohaemulonii genome assembly and annotation.</title>
        <authorList>
            <person name="Munoz J.F."/>
            <person name="Gade L.G."/>
            <person name="Chow N.A."/>
            <person name="Litvintseva A.P."/>
            <person name="Loparev V.N."/>
            <person name="Cuomo C.A."/>
        </authorList>
    </citation>
    <scope>NUCLEOTIDE SEQUENCE [LARGE SCALE GENOMIC DNA]</scope>
    <source>
        <strain evidence="1 2">B12108</strain>
    </source>
</reference>